<comment type="caution">
    <text evidence="2">The sequence shown here is derived from an EMBL/GenBank/DDBJ whole genome shotgun (WGS) entry which is preliminary data.</text>
</comment>
<organism evidence="2 3">
    <name type="scientific">Streptomyces cheonanensis</name>
    <dbReference type="NCBI Taxonomy" id="312720"/>
    <lineage>
        <taxon>Bacteria</taxon>
        <taxon>Bacillati</taxon>
        <taxon>Actinomycetota</taxon>
        <taxon>Actinomycetes</taxon>
        <taxon>Kitasatosporales</taxon>
        <taxon>Streptomycetaceae</taxon>
        <taxon>Streptomyces</taxon>
    </lineage>
</organism>
<dbReference type="RefSeq" id="WP_346070958.1">
    <property type="nucleotide sequence ID" value="NZ_BAAANQ010000006.1"/>
</dbReference>
<dbReference type="EMBL" id="BAAANQ010000006">
    <property type="protein sequence ID" value="GAA2056507.1"/>
    <property type="molecule type" value="Genomic_DNA"/>
</dbReference>
<gene>
    <name evidence="2" type="ORF">GCM10009757_34430</name>
</gene>
<protein>
    <recommendedName>
        <fullName evidence="4">Flp pilus assembly protein RcpC/CpaB domain-containing protein</fullName>
    </recommendedName>
</protein>
<feature type="compositionally biased region" description="Low complexity" evidence="1">
    <location>
        <begin position="83"/>
        <end position="104"/>
    </location>
</feature>
<evidence type="ECO:0008006" key="4">
    <source>
        <dbReference type="Google" id="ProtNLM"/>
    </source>
</evidence>
<evidence type="ECO:0000313" key="3">
    <source>
        <dbReference type="Proteomes" id="UP001403094"/>
    </source>
</evidence>
<feature type="region of interest" description="Disordered" evidence="1">
    <location>
        <begin position="1"/>
        <end position="104"/>
    </location>
</feature>
<evidence type="ECO:0000256" key="1">
    <source>
        <dbReference type="SAM" id="MobiDB-lite"/>
    </source>
</evidence>
<dbReference type="Proteomes" id="UP001403094">
    <property type="component" value="Unassembled WGS sequence"/>
</dbReference>
<sequence>MTQDIPTPGPAFPSLPAPVPPVPPVPPATTSVTTPPTFLTSPASPASPAPGASAPADGGATATTAGPTAPAASLPHVPGPGSGSTPGTAFGADRPAVPEFAPVRPRARRFRPGLPLRGRARAVTAALVVAGAALAVALPAGGTAPPAEQPTATVTVADAREGPAEPPPPAELVAAPVRIADAEVVRLLAPGDVVDVLAADPGAAEPARVVARRAEVADIPGRDEAPREPGLLAPTEGALLVLTVPRATAAELAGAAAGSLLAVSRW</sequence>
<accession>A0ABP5GYK1</accession>
<keyword evidence="3" id="KW-1185">Reference proteome</keyword>
<reference evidence="3" key="1">
    <citation type="journal article" date="2019" name="Int. J. Syst. Evol. Microbiol.">
        <title>The Global Catalogue of Microorganisms (GCM) 10K type strain sequencing project: providing services to taxonomists for standard genome sequencing and annotation.</title>
        <authorList>
            <consortium name="The Broad Institute Genomics Platform"/>
            <consortium name="The Broad Institute Genome Sequencing Center for Infectious Disease"/>
            <person name="Wu L."/>
            <person name="Ma J."/>
        </authorList>
    </citation>
    <scope>NUCLEOTIDE SEQUENCE [LARGE SCALE GENOMIC DNA]</scope>
    <source>
        <strain evidence="3">JCM 14549</strain>
    </source>
</reference>
<name>A0ABP5GYK1_9ACTN</name>
<evidence type="ECO:0000313" key="2">
    <source>
        <dbReference type="EMBL" id="GAA2056507.1"/>
    </source>
</evidence>
<feature type="compositionally biased region" description="Pro residues" evidence="1">
    <location>
        <begin position="7"/>
        <end position="27"/>
    </location>
</feature>
<feature type="compositionally biased region" description="Low complexity" evidence="1">
    <location>
        <begin position="28"/>
        <end position="75"/>
    </location>
</feature>
<proteinExistence type="predicted"/>